<dbReference type="InterPro" id="IPR025857">
    <property type="entry name" value="MacB_PCD"/>
</dbReference>
<evidence type="ECO:0000256" key="1">
    <source>
        <dbReference type="ARBA" id="ARBA00004651"/>
    </source>
</evidence>
<keyword evidence="4 7" id="KW-1133">Transmembrane helix</keyword>
<comment type="subcellular location">
    <subcellularLocation>
        <location evidence="1">Cell membrane</location>
        <topology evidence="1">Multi-pass membrane protein</topology>
    </subcellularLocation>
</comment>
<dbReference type="EMBL" id="JAAGPU010000008">
    <property type="protein sequence ID" value="NEU04408.1"/>
    <property type="molecule type" value="Genomic_DNA"/>
</dbReference>
<dbReference type="InterPro" id="IPR050250">
    <property type="entry name" value="Macrolide_Exporter_MacB"/>
</dbReference>
<keyword evidence="2" id="KW-1003">Cell membrane</keyword>
<dbReference type="Pfam" id="PF02687">
    <property type="entry name" value="FtsX"/>
    <property type="match status" value="2"/>
</dbReference>
<dbReference type="GO" id="GO:0005886">
    <property type="term" value="C:plasma membrane"/>
    <property type="evidence" value="ECO:0007669"/>
    <property type="project" value="UniProtKB-SubCell"/>
</dbReference>
<evidence type="ECO:0000256" key="2">
    <source>
        <dbReference type="ARBA" id="ARBA00022475"/>
    </source>
</evidence>
<feature type="domain" description="MacB-like periplasmic core" evidence="9">
    <location>
        <begin position="19"/>
        <end position="170"/>
    </location>
</feature>
<dbReference type="GO" id="GO:0022857">
    <property type="term" value="F:transmembrane transporter activity"/>
    <property type="evidence" value="ECO:0007669"/>
    <property type="project" value="TreeGrafter"/>
</dbReference>
<keyword evidence="3 7" id="KW-0812">Transmembrane</keyword>
<evidence type="ECO:0000256" key="7">
    <source>
        <dbReference type="SAM" id="Phobius"/>
    </source>
</evidence>
<dbReference type="PANTHER" id="PTHR30572">
    <property type="entry name" value="MEMBRANE COMPONENT OF TRANSPORTER-RELATED"/>
    <property type="match status" value="1"/>
</dbReference>
<evidence type="ECO:0000259" key="8">
    <source>
        <dbReference type="Pfam" id="PF02687"/>
    </source>
</evidence>
<reference evidence="10 11" key="1">
    <citation type="submission" date="2020-02" db="EMBL/GenBank/DDBJ databases">
        <title>Genome assembly of a novel Clostridium senegalense strain.</title>
        <authorList>
            <person name="Gupta T.B."/>
            <person name="Jauregui R."/>
            <person name="Maclean P."/>
            <person name="Nawarathana A."/>
            <person name="Brightwell G."/>
        </authorList>
    </citation>
    <scope>NUCLEOTIDE SEQUENCE [LARGE SCALE GENOMIC DNA]</scope>
    <source>
        <strain evidence="10 11">AGRFS4</strain>
    </source>
</reference>
<comment type="caution">
    <text evidence="10">The sequence shown here is derived from an EMBL/GenBank/DDBJ whole genome shotgun (WGS) entry which is preliminary data.</text>
</comment>
<evidence type="ECO:0000256" key="3">
    <source>
        <dbReference type="ARBA" id="ARBA00022692"/>
    </source>
</evidence>
<feature type="transmembrane region" description="Helical" evidence="7">
    <location>
        <begin position="293"/>
        <end position="316"/>
    </location>
</feature>
<evidence type="ECO:0000313" key="11">
    <source>
        <dbReference type="Proteomes" id="UP000481872"/>
    </source>
</evidence>
<dbReference type="Pfam" id="PF12704">
    <property type="entry name" value="MacB_PCD"/>
    <property type="match status" value="1"/>
</dbReference>
<comment type="similarity">
    <text evidence="6">Belongs to the ABC-4 integral membrane protein family.</text>
</comment>
<dbReference type="PANTHER" id="PTHR30572:SF4">
    <property type="entry name" value="ABC TRANSPORTER PERMEASE YTRF"/>
    <property type="match status" value="1"/>
</dbReference>
<evidence type="ECO:0000256" key="6">
    <source>
        <dbReference type="ARBA" id="ARBA00038076"/>
    </source>
</evidence>
<name>A0A6M0H2F8_9CLOT</name>
<dbReference type="InterPro" id="IPR003838">
    <property type="entry name" value="ABC3_permease_C"/>
</dbReference>
<dbReference type="RefSeq" id="WP_199869528.1">
    <property type="nucleotide sequence ID" value="NZ_JAAGPU010000008.1"/>
</dbReference>
<feature type="transmembrane region" description="Helical" evidence="7">
    <location>
        <begin position="239"/>
        <end position="261"/>
    </location>
</feature>
<sequence length="867" mass="99196">MNRYIEISNKYFKQNKKRSILNIIAIILAIMFISGTGHMIYSSQQNIINMLREDGDYHVNFELNQKEKFQKIKVHSVVDKATFCQKLGNVQLGEKTLVINEINSDGFSLLGVQVKEGRLPKQANEIILNSDFKDKEHKKIGDEIAVKLYDGRDIVYTIVGFSQPTNNAFLKIFNGYAVSNNIVIDNAMVYVKLKEVGKLNNKIDSLVKDFNINSNKVEKNEALLTAMGEGRSKSAIIDYITFFMVAIIVMIATLIFIYNSFNISTMERMKEYGLIKAIGGTNKQIKKIIFKEAFIIGSIAMPIGLLLGMAVGPLLFRTFNNLILNKEVDIKTYYSIYSIVGTVVITIITLYLSIISIVRKVKEISPLDCFTNRNYEVKKLSPQKFDITSKLFSIEEIIANRNIRANKGRFRTTVVSIVISITLFITFSSLVCNIEKLPYKALPMDKHMCLYNHYFTNIYNEQNSKEIITNNSEQIKLLVDNAKKVDGVKDIYKIYQGIKSYTFIPENKAMIKGDSISINGEKYTNMKSEIIPIDLNTIDQISPYLLNTFNNKEKMKKEKGVYITQIGYEQDRENLGDVRYKKKDVANLKVGDEILIDTSNLIYTNKFKSNDNTVKSAMKVKILGIVRVILFDKESIEDMYPTIYMPTKLYNDLIEKKYMNLSKNNENDVNKKMELDKLQSAQVKGMVVSYKDNLGDKKRVDIGKELSQQWNKCINNNNEKFYGYTIFDEESDKYINFGKLFYFSVIAFITIISMANVFNIVNTNVTLRSKELSLLSVVGASRKSIKKIMYLEGMLYSIIGIIYGTIIGGINSILISAMFRIGHDIAYVYPYKETLISIVFFIVVGIVAIYFPLKKIKKENLLQYNEN</sequence>
<proteinExistence type="inferred from homology"/>
<feature type="transmembrane region" description="Helical" evidence="7">
    <location>
        <begin position="410"/>
        <end position="431"/>
    </location>
</feature>
<organism evidence="10 11">
    <name type="scientific">Clostridium senegalense</name>
    <dbReference type="NCBI Taxonomy" id="1465809"/>
    <lineage>
        <taxon>Bacteria</taxon>
        <taxon>Bacillati</taxon>
        <taxon>Bacillota</taxon>
        <taxon>Clostridia</taxon>
        <taxon>Eubacteriales</taxon>
        <taxon>Clostridiaceae</taxon>
        <taxon>Clostridium</taxon>
    </lineage>
</organism>
<keyword evidence="5 7" id="KW-0472">Membrane</keyword>
<keyword evidence="11" id="KW-1185">Reference proteome</keyword>
<feature type="transmembrane region" description="Helical" evidence="7">
    <location>
        <begin position="336"/>
        <end position="358"/>
    </location>
</feature>
<evidence type="ECO:0000256" key="4">
    <source>
        <dbReference type="ARBA" id="ARBA00022989"/>
    </source>
</evidence>
<feature type="transmembrane region" description="Helical" evidence="7">
    <location>
        <begin position="20"/>
        <end position="41"/>
    </location>
</feature>
<gene>
    <name evidence="10" type="ORF">G3M99_05965</name>
</gene>
<feature type="transmembrane region" description="Helical" evidence="7">
    <location>
        <begin position="835"/>
        <end position="853"/>
    </location>
</feature>
<evidence type="ECO:0000259" key="9">
    <source>
        <dbReference type="Pfam" id="PF12704"/>
    </source>
</evidence>
<feature type="transmembrane region" description="Helical" evidence="7">
    <location>
        <begin position="740"/>
        <end position="761"/>
    </location>
</feature>
<protein>
    <submittedName>
        <fullName evidence="10">FtsX-like permease family protein</fullName>
    </submittedName>
</protein>
<feature type="domain" description="ABC3 transporter permease C-terminal" evidence="8">
    <location>
        <begin position="244"/>
        <end position="360"/>
    </location>
</feature>
<evidence type="ECO:0000256" key="5">
    <source>
        <dbReference type="ARBA" id="ARBA00023136"/>
    </source>
</evidence>
<feature type="transmembrane region" description="Helical" evidence="7">
    <location>
        <begin position="793"/>
        <end position="815"/>
    </location>
</feature>
<accession>A0A6M0H2F8</accession>
<evidence type="ECO:0000313" key="10">
    <source>
        <dbReference type="EMBL" id="NEU04408.1"/>
    </source>
</evidence>
<feature type="domain" description="ABC3 transporter permease C-terminal" evidence="8">
    <location>
        <begin position="744"/>
        <end position="860"/>
    </location>
</feature>
<dbReference type="Proteomes" id="UP000481872">
    <property type="component" value="Unassembled WGS sequence"/>
</dbReference>
<dbReference type="AlphaFoldDB" id="A0A6M0H2F8"/>